<keyword evidence="5 7" id="KW-1133">Transmembrane helix</keyword>
<evidence type="ECO:0000313" key="9">
    <source>
        <dbReference type="Proteomes" id="UP000249299"/>
    </source>
</evidence>
<dbReference type="RefSeq" id="WP_111434688.1">
    <property type="nucleotide sequence ID" value="NZ_JACIGG010000001.1"/>
</dbReference>
<keyword evidence="4 7" id="KW-0812">Transmembrane</keyword>
<dbReference type="InterPro" id="IPR002758">
    <property type="entry name" value="Cation_antiport_E"/>
</dbReference>
<evidence type="ECO:0000256" key="5">
    <source>
        <dbReference type="ARBA" id="ARBA00022989"/>
    </source>
</evidence>
<comment type="similarity">
    <text evidence="2">Belongs to the CPA3 antiporters (TC 2.A.63) subunit E family.</text>
</comment>
<feature type="transmembrane region" description="Helical" evidence="7">
    <location>
        <begin position="55"/>
        <end position="72"/>
    </location>
</feature>
<dbReference type="GO" id="GO:0008324">
    <property type="term" value="F:monoatomic cation transmembrane transporter activity"/>
    <property type="evidence" value="ECO:0007669"/>
    <property type="project" value="InterPro"/>
</dbReference>
<evidence type="ECO:0000256" key="6">
    <source>
        <dbReference type="ARBA" id="ARBA00023136"/>
    </source>
</evidence>
<evidence type="ECO:0000256" key="4">
    <source>
        <dbReference type="ARBA" id="ARBA00022692"/>
    </source>
</evidence>
<comment type="caution">
    <text evidence="8">The sequence shown here is derived from an EMBL/GenBank/DDBJ whole genome shotgun (WGS) entry which is preliminary data.</text>
</comment>
<gene>
    <name evidence="8" type="ORF">CH339_12435</name>
</gene>
<keyword evidence="9" id="KW-1185">Reference proteome</keyword>
<evidence type="ECO:0000256" key="1">
    <source>
        <dbReference type="ARBA" id="ARBA00004651"/>
    </source>
</evidence>
<organism evidence="8 9">
    <name type="scientific">Rhodobium orientis</name>
    <dbReference type="NCBI Taxonomy" id="34017"/>
    <lineage>
        <taxon>Bacteria</taxon>
        <taxon>Pseudomonadati</taxon>
        <taxon>Pseudomonadota</taxon>
        <taxon>Alphaproteobacteria</taxon>
        <taxon>Hyphomicrobiales</taxon>
        <taxon>Rhodobiaceae</taxon>
        <taxon>Rhodobium</taxon>
    </lineage>
</organism>
<evidence type="ECO:0000256" key="3">
    <source>
        <dbReference type="ARBA" id="ARBA00022475"/>
    </source>
</evidence>
<dbReference type="PANTHER" id="PTHR34584">
    <property type="entry name" value="NA(+)/H(+) ANTIPORTER SUBUNIT E1"/>
    <property type="match status" value="1"/>
</dbReference>
<keyword evidence="3" id="KW-1003">Cell membrane</keyword>
<evidence type="ECO:0008006" key="10">
    <source>
        <dbReference type="Google" id="ProtNLM"/>
    </source>
</evidence>
<dbReference type="OrthoDB" id="9807187at2"/>
<dbReference type="Pfam" id="PF01899">
    <property type="entry name" value="MNHE"/>
    <property type="match status" value="1"/>
</dbReference>
<accession>A0A327JK73</accession>
<dbReference type="PIRSF" id="PIRSF019239">
    <property type="entry name" value="MrpE"/>
    <property type="match status" value="1"/>
</dbReference>
<evidence type="ECO:0000313" key="8">
    <source>
        <dbReference type="EMBL" id="RAI26840.1"/>
    </source>
</evidence>
<dbReference type="AlphaFoldDB" id="A0A327JK73"/>
<dbReference type="EMBL" id="NPEV01000025">
    <property type="protein sequence ID" value="RAI26840.1"/>
    <property type="molecule type" value="Genomic_DNA"/>
</dbReference>
<dbReference type="GO" id="GO:0005886">
    <property type="term" value="C:plasma membrane"/>
    <property type="evidence" value="ECO:0007669"/>
    <property type="project" value="UniProtKB-SubCell"/>
</dbReference>
<sequence length="165" mass="18071">MGRVRNSAELFATLLLFWILLNGTLAPGTLAVGAAAAIAIVLFYTDGLSFLSHFQPVPRSFTASILFVFYFLRELVRSNIALARIVLSPELPIKPGIVKVRTKLKSPMGRLLLANSITLTPGTLSVELTGEWLYVHWVTVDATDNEGATAKIVAGFERYLEVMYG</sequence>
<protein>
    <recommendedName>
        <fullName evidence="10">Na+/H+ antiporter subunit E</fullName>
    </recommendedName>
</protein>
<evidence type="ECO:0000256" key="7">
    <source>
        <dbReference type="SAM" id="Phobius"/>
    </source>
</evidence>
<reference evidence="8 9" key="1">
    <citation type="submission" date="2017-07" db="EMBL/GenBank/DDBJ databases">
        <title>Draft Genome Sequences of Select Purple Nonsulfur Bacteria.</title>
        <authorList>
            <person name="Lasarre B."/>
            <person name="Mckinlay J.B."/>
        </authorList>
    </citation>
    <scope>NUCLEOTIDE SEQUENCE [LARGE SCALE GENOMIC DNA]</scope>
    <source>
        <strain evidence="8 9">DSM 11290</strain>
    </source>
</reference>
<name>A0A327JK73_9HYPH</name>
<keyword evidence="6 7" id="KW-0472">Membrane</keyword>
<evidence type="ECO:0000256" key="2">
    <source>
        <dbReference type="ARBA" id="ARBA00006228"/>
    </source>
</evidence>
<comment type="subcellular location">
    <subcellularLocation>
        <location evidence="1">Cell membrane</location>
        <topology evidence="1">Multi-pass membrane protein</topology>
    </subcellularLocation>
</comment>
<dbReference type="Proteomes" id="UP000249299">
    <property type="component" value="Unassembled WGS sequence"/>
</dbReference>
<proteinExistence type="inferred from homology"/>
<dbReference type="PANTHER" id="PTHR34584:SF1">
    <property type="entry name" value="NA(+)_H(+) ANTIPORTER SUBUNIT E1"/>
    <property type="match status" value="1"/>
</dbReference>